<feature type="region of interest" description="Disordered" evidence="2">
    <location>
        <begin position="1252"/>
        <end position="1467"/>
    </location>
</feature>
<dbReference type="Proteomes" id="UP000215914">
    <property type="component" value="Chromosome 15"/>
</dbReference>
<dbReference type="PROSITE" id="PS50812">
    <property type="entry name" value="PWWP"/>
    <property type="match status" value="1"/>
</dbReference>
<dbReference type="GO" id="GO:0005634">
    <property type="term" value="C:nucleus"/>
    <property type="evidence" value="ECO:0000318"/>
    <property type="project" value="GO_Central"/>
</dbReference>
<feature type="compositionally biased region" description="Polar residues" evidence="2">
    <location>
        <begin position="1386"/>
        <end position="1417"/>
    </location>
</feature>
<feature type="compositionally biased region" description="Low complexity" evidence="2">
    <location>
        <begin position="824"/>
        <end position="839"/>
    </location>
</feature>
<feature type="compositionally biased region" description="Low complexity" evidence="2">
    <location>
        <begin position="247"/>
        <end position="261"/>
    </location>
</feature>
<feature type="compositionally biased region" description="Pro residues" evidence="2">
    <location>
        <begin position="1259"/>
        <end position="1383"/>
    </location>
</feature>
<evidence type="ECO:0000259" key="4">
    <source>
        <dbReference type="PROSITE" id="PS51391"/>
    </source>
</evidence>
<dbReference type="PRINTS" id="PR01217">
    <property type="entry name" value="PRICHEXTENSN"/>
</dbReference>
<feature type="region of interest" description="Disordered" evidence="2">
    <location>
        <begin position="1175"/>
        <end position="1201"/>
    </location>
</feature>
<dbReference type="SUPFAM" id="SSF63748">
    <property type="entry name" value="Tudor/PWWP/MBT"/>
    <property type="match status" value="1"/>
</dbReference>
<keyword evidence="6" id="KW-1185">Reference proteome</keyword>
<evidence type="ECO:0000259" key="3">
    <source>
        <dbReference type="PROSITE" id="PS50812"/>
    </source>
</evidence>
<accession>A0A251S4Y5</accession>
<dbReference type="OrthoDB" id="62853at2759"/>
<gene>
    <name evidence="5" type="ORF">HannXRQ_Chr15g0466431</name>
</gene>
<keyword evidence="1" id="KW-0507">mRNA processing</keyword>
<evidence type="ECO:0000256" key="2">
    <source>
        <dbReference type="SAM" id="MobiDB-lite"/>
    </source>
</evidence>
<evidence type="ECO:0000313" key="5">
    <source>
        <dbReference type="EMBL" id="OTF93914.1"/>
    </source>
</evidence>
<feature type="compositionally biased region" description="Low complexity" evidence="2">
    <location>
        <begin position="1418"/>
        <end position="1429"/>
    </location>
</feature>
<feature type="compositionally biased region" description="Polar residues" evidence="2">
    <location>
        <begin position="904"/>
        <end position="921"/>
    </location>
</feature>
<dbReference type="SMART" id="SM00293">
    <property type="entry name" value="PWWP"/>
    <property type="match status" value="1"/>
</dbReference>
<dbReference type="Pfam" id="PF00855">
    <property type="entry name" value="PWWP"/>
    <property type="match status" value="1"/>
</dbReference>
<dbReference type="GO" id="GO:0006397">
    <property type="term" value="P:mRNA processing"/>
    <property type="evidence" value="ECO:0007669"/>
    <property type="project" value="UniProtKB-KW"/>
</dbReference>
<feature type="region of interest" description="Disordered" evidence="2">
    <location>
        <begin position="1551"/>
        <end position="1579"/>
    </location>
</feature>
<dbReference type="InterPro" id="IPR006569">
    <property type="entry name" value="CID_dom"/>
</dbReference>
<evidence type="ECO:0000313" key="6">
    <source>
        <dbReference type="Proteomes" id="UP000215914"/>
    </source>
</evidence>
<feature type="compositionally biased region" description="Basic residues" evidence="2">
    <location>
        <begin position="202"/>
        <end position="218"/>
    </location>
</feature>
<dbReference type="OMA" id="ACKNKEY"/>
<dbReference type="Gene3D" id="1.25.40.90">
    <property type="match status" value="1"/>
</dbReference>
<feature type="region of interest" description="Disordered" evidence="2">
    <location>
        <begin position="855"/>
        <end position="879"/>
    </location>
</feature>
<dbReference type="Gene3D" id="2.30.30.140">
    <property type="match status" value="1"/>
</dbReference>
<feature type="compositionally biased region" description="Low complexity" evidence="2">
    <location>
        <begin position="1453"/>
        <end position="1463"/>
    </location>
</feature>
<feature type="region of interest" description="Disordered" evidence="2">
    <location>
        <begin position="160"/>
        <end position="195"/>
    </location>
</feature>
<dbReference type="EMBL" id="CM007904">
    <property type="protein sequence ID" value="OTF93914.1"/>
    <property type="molecule type" value="Genomic_DNA"/>
</dbReference>
<feature type="region of interest" description="Disordered" evidence="2">
    <location>
        <begin position="230"/>
        <end position="281"/>
    </location>
</feature>
<dbReference type="FunCoup" id="A0A251S4Y5">
    <property type="interactions" value="2555"/>
</dbReference>
<feature type="domain" description="PWWP" evidence="3">
    <location>
        <begin position="24"/>
        <end position="81"/>
    </location>
</feature>
<reference evidence="6" key="1">
    <citation type="journal article" date="2017" name="Nature">
        <title>The sunflower genome provides insights into oil metabolism, flowering and Asterid evolution.</title>
        <authorList>
            <person name="Badouin H."/>
            <person name="Gouzy J."/>
            <person name="Grassa C.J."/>
            <person name="Murat F."/>
            <person name="Staton S.E."/>
            <person name="Cottret L."/>
            <person name="Lelandais-Briere C."/>
            <person name="Owens G.L."/>
            <person name="Carrere S."/>
            <person name="Mayjonade B."/>
            <person name="Legrand L."/>
            <person name="Gill N."/>
            <person name="Kane N.C."/>
            <person name="Bowers J.E."/>
            <person name="Hubner S."/>
            <person name="Bellec A."/>
            <person name="Berard A."/>
            <person name="Berges H."/>
            <person name="Blanchet N."/>
            <person name="Boniface M.C."/>
            <person name="Brunel D."/>
            <person name="Catrice O."/>
            <person name="Chaidir N."/>
            <person name="Claudel C."/>
            <person name="Donnadieu C."/>
            <person name="Faraut T."/>
            <person name="Fievet G."/>
            <person name="Helmstetter N."/>
            <person name="King M."/>
            <person name="Knapp S.J."/>
            <person name="Lai Z."/>
            <person name="Le Paslier M.C."/>
            <person name="Lippi Y."/>
            <person name="Lorenzon L."/>
            <person name="Mandel J.R."/>
            <person name="Marage G."/>
            <person name="Marchand G."/>
            <person name="Marquand E."/>
            <person name="Bret-Mestries E."/>
            <person name="Morien E."/>
            <person name="Nambeesan S."/>
            <person name="Nguyen T."/>
            <person name="Pegot-Espagnet P."/>
            <person name="Pouilly N."/>
            <person name="Raftis F."/>
            <person name="Sallet E."/>
            <person name="Schiex T."/>
            <person name="Thomas J."/>
            <person name="Vandecasteele C."/>
            <person name="Vares D."/>
            <person name="Vear F."/>
            <person name="Vautrin S."/>
            <person name="Crespi M."/>
            <person name="Mangin B."/>
            <person name="Burke J.M."/>
            <person name="Salse J."/>
            <person name="Munos S."/>
            <person name="Vincourt P."/>
            <person name="Rieseberg L.H."/>
            <person name="Langlade N.B."/>
        </authorList>
    </citation>
    <scope>NUCLEOTIDE SEQUENCE [LARGE SCALE GENOMIC DNA]</scope>
    <source>
        <strain evidence="6">cv. SF193</strain>
    </source>
</reference>
<dbReference type="PANTHER" id="PTHR12550:SF49">
    <property type="entry name" value="PROTEIN HUA2-LIKE 2-RELATED"/>
    <property type="match status" value="1"/>
</dbReference>
<feature type="compositionally biased region" description="Polar residues" evidence="2">
    <location>
        <begin position="755"/>
        <end position="766"/>
    </location>
</feature>
<feature type="region of interest" description="Disordered" evidence="2">
    <location>
        <begin position="202"/>
        <end position="221"/>
    </location>
</feature>
<feature type="region of interest" description="Disordered" evidence="2">
    <location>
        <begin position="755"/>
        <end position="774"/>
    </location>
</feature>
<dbReference type="CDD" id="cd20147">
    <property type="entry name" value="PWWP_HULK"/>
    <property type="match status" value="1"/>
</dbReference>
<proteinExistence type="predicted"/>
<evidence type="ECO:0000256" key="1">
    <source>
        <dbReference type="ARBA" id="ARBA00022664"/>
    </source>
</evidence>
<dbReference type="InterPro" id="IPR008942">
    <property type="entry name" value="ENTH_VHS"/>
</dbReference>
<feature type="domain" description="CID" evidence="4">
    <location>
        <begin position="982"/>
        <end position="1123"/>
    </location>
</feature>
<protein>
    <submittedName>
        <fullName evidence="5">Putative PWWP domain, ENTH/VHS</fullName>
    </submittedName>
</protein>
<dbReference type="GO" id="GO:0006338">
    <property type="term" value="P:chromatin remodeling"/>
    <property type="evidence" value="ECO:0000318"/>
    <property type="project" value="GO_Central"/>
</dbReference>
<name>A0A251S4Y5_HELAN</name>
<organism evidence="5 6">
    <name type="scientific">Helianthus annuus</name>
    <name type="common">Common sunflower</name>
    <dbReference type="NCBI Taxonomy" id="4232"/>
    <lineage>
        <taxon>Eukaryota</taxon>
        <taxon>Viridiplantae</taxon>
        <taxon>Streptophyta</taxon>
        <taxon>Embryophyta</taxon>
        <taxon>Tracheophyta</taxon>
        <taxon>Spermatophyta</taxon>
        <taxon>Magnoliopsida</taxon>
        <taxon>eudicotyledons</taxon>
        <taxon>Gunneridae</taxon>
        <taxon>Pentapetalae</taxon>
        <taxon>asterids</taxon>
        <taxon>campanulids</taxon>
        <taxon>Asterales</taxon>
        <taxon>Asteraceae</taxon>
        <taxon>Asteroideae</taxon>
        <taxon>Heliantheae alliance</taxon>
        <taxon>Heliantheae</taxon>
        <taxon>Helianthus</taxon>
    </lineage>
</organism>
<dbReference type="InterPro" id="IPR000313">
    <property type="entry name" value="PWWP_dom"/>
</dbReference>
<feature type="compositionally biased region" description="Polar residues" evidence="2">
    <location>
        <begin position="938"/>
        <end position="949"/>
    </location>
</feature>
<dbReference type="Pfam" id="PF04818">
    <property type="entry name" value="CID"/>
    <property type="match status" value="1"/>
</dbReference>
<feature type="region of interest" description="Disordered" evidence="2">
    <location>
        <begin position="893"/>
        <end position="949"/>
    </location>
</feature>
<feature type="region of interest" description="Disordered" evidence="2">
    <location>
        <begin position="814"/>
        <end position="842"/>
    </location>
</feature>
<sequence length="1579" mass="170796">MAPSRRRGVSKAAATAAACRKWKVGDLVLAKVKGFPAWPATVSEPEKWGYTTDWKKVLVFFFGTQQIAFCNPADVEAFTEEKKVSLMNKRHGKGADFVRAVREIIESYEELKQQEQTDKISNTIGQNASTNGVKSEECVASSASKDEAVTVTPTIDSCSKSSDSLKPCEGADIMSQDDKDMSEGHNGNLAVKKAPLPTTYSRKKFLGTRVPSARRSRSFVRAESCRFQTEDVTNNGSQRRTKRVRTSPGSSDGVGSGSNASPEENGSGIVTAGSDTKSLNDGNCVQSGYNKIMENEFDLPLSQTLEFQNKAVIFKKKRKPSRKRDFPDKIEPVQNFDIEESIGKHSKEDGDEHLPLVKRARVRMGQTSEPVNKPALEDQDRGQEEFDPCFTLNKCSVNKPPVWEVNKNKHIGCMVDGEAALPPFKRLHRALEAMSANVAEDKQVSLGGPSTMKTVINGTIEGKEKETDEICGNSSSPVEQNEMIVEVNTCSQPANRAEDKQVSTMKTIVSGTLESKETDEVCSNLSSPVEPNVMIDQVNTISQPAIVAEDKQDSLGGPSTVKIVINGTLESKETGEICSNVSSRVEQNELIDEVNTCGQPANVADDKQVSPCEPSTMKTIINRTSESKETVEICDDLSLRAEQNEMIDEVNTCSQPSNVAEDKQVLLGESSTMISIVNGTLESKGRYEISSNLSSPVERLEQHVDEVNTCGQPASVADKQVSLDNGTLKSKETDEICSSLSSPGEQIEMINEVNTCSQPSRSSSPGQKPMEIDDSKDSVMLDSVTKVVETVACSQSPIIVDEVNTCGQPSSLEEIEASKKDPSDVYGSGVSSDPVSSKSENGVVSHDDVIMAVHPIEDNGNDNAILEDTEGTKKSNMEVDDSLSLDVAKELTTADSVNEHPHSTLISDDNTSHKSVSGTRTPSPPTDPFDSADVSRASPPNNTSVSYIISKPDNSNLLENSCSPNVHEKPKHTGNKWNTISEANAVLTSFEASLEALTRTKKSIDRATRIAIDAAKFGSAVKVVETIARSLECESSLHKRVDLFFLVDSIAQCSRGLKGGVGGVYPSAIQAVLPRLLLAAAPPGSSALENRRQCLKVLKLWQERKIIPEPMIRHHIRELESLNMMSSRLSNSRRAFRNERAFDDPVREVEGMLVDEYGSNSSMQLSGFCIPTMLKDEKEGSDSDSDAEGFEAVTPERDPEICEHDKVLTPAAEKHTHVLEDVDGELEMEDVAPTHEGQVTVTAPVEKAVGTSHHQLPQHLPPLPQDLPPSFPPLPSSPPPPPPASLPPPPPTPPSAPLPPPPPPPPPVLLSAPPPPQASLLPPPPPPASLPPPPPPPPASLPPPPPPPASVPPPPPPLVSIPPPPAASIPPPPPASFPAPPLLPDTMSNFPDANVYAASQNCNDDPQLSTAPSVNYHSSEVPESSNSGSFGIPRPPVQVASNVHLRPPHPAPSSQFSYFQSDQSCRDVPPPSYPGRFHFVNGTDTGNFHSDHDRMHLPPHDDSWRFQPPPFSGPCHPDGPIGRYPPNMYAGPPCEPPVSWHYPVRPPNHRDMPPHRPYPEASAHMAPRGVAGPNFWRPR</sequence>
<dbReference type="PANTHER" id="PTHR12550">
    <property type="entry name" value="HEPATOMA-DERIVED GROWTH FACTOR-RELATED"/>
    <property type="match status" value="1"/>
</dbReference>
<dbReference type="PROSITE" id="PS51391">
    <property type="entry name" value="CID"/>
    <property type="match status" value="1"/>
</dbReference>
<dbReference type="InParanoid" id="A0A251S4Y5"/>
<dbReference type="STRING" id="4232.A0A251S4Y5"/>
<dbReference type="SMART" id="SM00582">
    <property type="entry name" value="RPR"/>
    <property type="match status" value="1"/>
</dbReference>